<gene>
    <name evidence="3" type="ORF">ACI2JU_10735</name>
</gene>
<feature type="transmembrane region" description="Helical" evidence="1">
    <location>
        <begin position="233"/>
        <end position="251"/>
    </location>
</feature>
<dbReference type="Proteomes" id="UP001620262">
    <property type="component" value="Unassembled WGS sequence"/>
</dbReference>
<sequence>MAFCFLALSILCVFPFCKIVILRQPIWQYLLLLSVITAYHQEYINLYAVVVIVFCLGLLHFSVSATSALIRSILTPLFVIASLGLALHWFPGFNNQPIVVNEQLTSNAITFTLYANFDKALAGLMLSAYFFTKNKTLKPISVGHPLLIIAITILAALITALMLGLMEFAPKVPEFWFLFIAINLFFTCVAEEALFRGIIQTKLSKVITSARFALLAPVITTGLFSLAHFSAGASYMLVAAVAGFGYGYIFYKTQRLEWAILCHWFVNVFHFFLFTYPMLATPSY</sequence>
<keyword evidence="1" id="KW-0472">Membrane</keyword>
<dbReference type="InterPro" id="IPR003675">
    <property type="entry name" value="Rce1/LyrA-like_dom"/>
</dbReference>
<comment type="caution">
    <text evidence="3">The sequence shown here is derived from an EMBL/GenBank/DDBJ whole genome shotgun (WGS) entry which is preliminary data.</text>
</comment>
<evidence type="ECO:0000313" key="3">
    <source>
        <dbReference type="EMBL" id="MFK3864353.1"/>
    </source>
</evidence>
<organism evidence="3 4">
    <name type="scientific">Pseudoalteromonas rhizosphaerae</name>
    <dbReference type="NCBI Taxonomy" id="2518973"/>
    <lineage>
        <taxon>Bacteria</taxon>
        <taxon>Pseudomonadati</taxon>
        <taxon>Pseudomonadota</taxon>
        <taxon>Gammaproteobacteria</taxon>
        <taxon>Alteromonadales</taxon>
        <taxon>Pseudoalteromonadaceae</taxon>
        <taxon>Pseudoalteromonas</taxon>
    </lineage>
</organism>
<dbReference type="Pfam" id="PF02517">
    <property type="entry name" value="Rce1-like"/>
    <property type="match status" value="1"/>
</dbReference>
<feature type="transmembrane region" description="Helical" evidence="1">
    <location>
        <begin position="73"/>
        <end position="91"/>
    </location>
</feature>
<dbReference type="EMBL" id="JBJDOT010000012">
    <property type="protein sequence ID" value="MFK3864353.1"/>
    <property type="molecule type" value="Genomic_DNA"/>
</dbReference>
<evidence type="ECO:0000313" key="4">
    <source>
        <dbReference type="Proteomes" id="UP001620262"/>
    </source>
</evidence>
<feature type="transmembrane region" description="Helical" evidence="1">
    <location>
        <begin position="258"/>
        <end position="279"/>
    </location>
</feature>
<accession>A0ABW8KYK4</accession>
<feature type="transmembrane region" description="Helical" evidence="1">
    <location>
        <begin position="206"/>
        <end position="227"/>
    </location>
</feature>
<evidence type="ECO:0000256" key="1">
    <source>
        <dbReference type="SAM" id="Phobius"/>
    </source>
</evidence>
<feature type="domain" description="CAAX prenyl protease 2/Lysostaphin resistance protein A-like" evidence="2">
    <location>
        <begin position="175"/>
        <end position="269"/>
    </location>
</feature>
<protein>
    <submittedName>
        <fullName evidence="3">Lysostaphin resistance A-like protein</fullName>
    </submittedName>
</protein>
<feature type="transmembrane region" description="Helical" evidence="1">
    <location>
        <begin position="175"/>
        <end position="194"/>
    </location>
</feature>
<proteinExistence type="predicted"/>
<keyword evidence="1" id="KW-0812">Transmembrane</keyword>
<reference evidence="3 4" key="1">
    <citation type="submission" date="2024-11" db="EMBL/GenBank/DDBJ databases">
        <title>The Natural Products Discovery Center: Release of the First 8490 Sequenced Strains for Exploring Actinobacteria Biosynthetic Diversity.</title>
        <authorList>
            <person name="Kalkreuter E."/>
            <person name="Kautsar S.A."/>
            <person name="Yang D."/>
            <person name="Bader C.D."/>
            <person name="Teijaro C.N."/>
            <person name="Fluegel L."/>
            <person name="Davis C.M."/>
            <person name="Simpson J.R."/>
            <person name="Lauterbach L."/>
            <person name="Steele A.D."/>
            <person name="Gui C."/>
            <person name="Meng S."/>
            <person name="Li G."/>
            <person name="Viehrig K."/>
            <person name="Ye F."/>
            <person name="Su P."/>
            <person name="Kiefer A.F."/>
            <person name="Nichols A."/>
            <person name="Cepeda A.J."/>
            <person name="Yan W."/>
            <person name="Fan B."/>
            <person name="Jiang Y."/>
            <person name="Adhikari A."/>
            <person name="Zheng C.-J."/>
            <person name="Schuster L."/>
            <person name="Cowan T.M."/>
            <person name="Smanski M.J."/>
            <person name="Chevrette M.G."/>
            <person name="De Carvalho L.P.S."/>
            <person name="Shen B."/>
        </authorList>
    </citation>
    <scope>NUCLEOTIDE SEQUENCE [LARGE SCALE GENOMIC DNA]</scope>
    <source>
        <strain evidence="3 4">NPDC078403</strain>
    </source>
</reference>
<feature type="transmembrane region" description="Helical" evidence="1">
    <location>
        <begin position="43"/>
        <end position="61"/>
    </location>
</feature>
<name>A0ABW8KYK4_9GAMM</name>
<dbReference type="RefSeq" id="WP_404675400.1">
    <property type="nucleotide sequence ID" value="NZ_JBJDOT010000012.1"/>
</dbReference>
<keyword evidence="4" id="KW-1185">Reference proteome</keyword>
<keyword evidence="1" id="KW-1133">Transmembrane helix</keyword>
<evidence type="ECO:0000259" key="2">
    <source>
        <dbReference type="Pfam" id="PF02517"/>
    </source>
</evidence>
<feature type="transmembrane region" description="Helical" evidence="1">
    <location>
        <begin position="143"/>
        <end position="163"/>
    </location>
</feature>
<feature type="transmembrane region" description="Helical" evidence="1">
    <location>
        <begin position="111"/>
        <end position="131"/>
    </location>
</feature>